<evidence type="ECO:0000313" key="2">
    <source>
        <dbReference type="Proteomes" id="UP000464468"/>
    </source>
</evidence>
<dbReference type="Proteomes" id="UP000464468">
    <property type="component" value="Chromosome"/>
</dbReference>
<gene>
    <name evidence="1" type="ORF">GVO57_07290</name>
</gene>
<dbReference type="KEGG" id="schy:GVO57_07290"/>
<keyword evidence="2" id="KW-1185">Reference proteome</keyword>
<reference evidence="1 2" key="1">
    <citation type="submission" date="2020-01" db="EMBL/GenBank/DDBJ databases">
        <title>Sphingomonas sp. C33 whole genome sequece.</title>
        <authorList>
            <person name="Park C."/>
        </authorList>
    </citation>
    <scope>NUCLEOTIDE SEQUENCE [LARGE SCALE GENOMIC DNA]</scope>
    <source>
        <strain evidence="1 2">C33</strain>
    </source>
</reference>
<dbReference type="EMBL" id="CP047895">
    <property type="protein sequence ID" value="QHL90671.1"/>
    <property type="molecule type" value="Genomic_DNA"/>
</dbReference>
<name>A0A7Z2NWE3_9SPHN</name>
<evidence type="ECO:0000313" key="1">
    <source>
        <dbReference type="EMBL" id="QHL90671.1"/>
    </source>
</evidence>
<proteinExistence type="predicted"/>
<protein>
    <submittedName>
        <fullName evidence="1">Uncharacterized protein</fullName>
    </submittedName>
</protein>
<organism evidence="1 2">
    <name type="scientific">Sphingomonas changnyeongensis</name>
    <dbReference type="NCBI Taxonomy" id="2698679"/>
    <lineage>
        <taxon>Bacteria</taxon>
        <taxon>Pseudomonadati</taxon>
        <taxon>Pseudomonadota</taxon>
        <taxon>Alphaproteobacteria</taxon>
        <taxon>Sphingomonadales</taxon>
        <taxon>Sphingomonadaceae</taxon>
        <taxon>Sphingomonas</taxon>
    </lineage>
</organism>
<dbReference type="RefSeq" id="WP_160592598.1">
    <property type="nucleotide sequence ID" value="NZ_CP047895.1"/>
</dbReference>
<accession>A0A7Z2NWE3</accession>
<dbReference type="AlphaFoldDB" id="A0A7Z2NWE3"/>
<sequence>MGKLTAGSTDLAAQVDEGALTSAATVGDAVRVIGRTNVTISGGFVGTLRLERSFDAGVTWVPVTVGGVPVDFTGPMSEEVDELESGMLYRFRATSLTSGAANWRISR</sequence>